<evidence type="ECO:0000256" key="6">
    <source>
        <dbReference type="ARBA" id="ARBA00023136"/>
    </source>
</evidence>
<feature type="transmembrane region" description="Helical" evidence="7">
    <location>
        <begin position="102"/>
        <end position="122"/>
    </location>
</feature>
<name>A0A7Z2VQQ5_9BACL</name>
<dbReference type="Pfam" id="PF00528">
    <property type="entry name" value="BPD_transp_1"/>
    <property type="match status" value="1"/>
</dbReference>
<dbReference type="InterPro" id="IPR051393">
    <property type="entry name" value="ABC_transporter_permease"/>
</dbReference>
<evidence type="ECO:0000313" key="9">
    <source>
        <dbReference type="EMBL" id="QJD87723.1"/>
    </source>
</evidence>
<dbReference type="KEGG" id="cheb:HH215_34060"/>
<reference evidence="9 10" key="1">
    <citation type="submission" date="2020-04" db="EMBL/GenBank/DDBJ databases">
        <title>Genome sequencing of novel species.</title>
        <authorList>
            <person name="Heo J."/>
            <person name="Kim S.-J."/>
            <person name="Kim J.-S."/>
            <person name="Hong S.-B."/>
            <person name="Kwon S.-W."/>
        </authorList>
    </citation>
    <scope>NUCLEOTIDE SEQUENCE [LARGE SCALE GENOMIC DNA]</scope>
    <source>
        <strain evidence="9 10">MFER-1</strain>
    </source>
</reference>
<feature type="transmembrane region" description="Helical" evidence="7">
    <location>
        <begin position="68"/>
        <end position="90"/>
    </location>
</feature>
<keyword evidence="3" id="KW-1003">Cell membrane</keyword>
<keyword evidence="4 7" id="KW-0812">Transmembrane</keyword>
<dbReference type="InterPro" id="IPR000515">
    <property type="entry name" value="MetI-like"/>
</dbReference>
<dbReference type="PROSITE" id="PS50928">
    <property type="entry name" value="ABC_TM1"/>
    <property type="match status" value="1"/>
</dbReference>
<dbReference type="GO" id="GO:0005886">
    <property type="term" value="C:plasma membrane"/>
    <property type="evidence" value="ECO:0007669"/>
    <property type="project" value="UniProtKB-SubCell"/>
</dbReference>
<evidence type="ECO:0000313" key="10">
    <source>
        <dbReference type="Proteomes" id="UP000502248"/>
    </source>
</evidence>
<feature type="domain" description="ABC transmembrane type-1" evidence="8">
    <location>
        <begin position="65"/>
        <end position="283"/>
    </location>
</feature>
<dbReference type="RefSeq" id="WP_169283965.1">
    <property type="nucleotide sequence ID" value="NZ_CP051680.1"/>
</dbReference>
<keyword evidence="10" id="KW-1185">Reference proteome</keyword>
<feature type="transmembrane region" description="Helical" evidence="7">
    <location>
        <begin position="7"/>
        <end position="33"/>
    </location>
</feature>
<sequence>MQKQGYWGYLFTAPFVINIILFIAFPIFFSAYISFTHWDLFNPPEWVGLDNWVRLFKQDSFWVSLRNVLFFALIFVPLQTILAFVVAYMLNQSLRGSTVFRLLYFMPVVTPWIASALLWAWLYNYKFGMINWLLESLGVDPVKWLDSKYWWLTIGSVAIVNVWKGIGDSMIAMLAGMQNVPKEVLESAEIDGANKWKQLTKIVFPLVSPMIYLVMLLSTIAAFQAFDAFLGMYGALDAGSVQERNMVPNLLIYRDAFLLTKMGPASAMAWALFVIILAFTLFQRYFEKRWVHYD</sequence>
<proteinExistence type="inferred from homology"/>
<keyword evidence="2 7" id="KW-0813">Transport</keyword>
<dbReference type="AlphaFoldDB" id="A0A7Z2VQQ5"/>
<feature type="transmembrane region" description="Helical" evidence="7">
    <location>
        <begin position="149"/>
        <end position="167"/>
    </location>
</feature>
<evidence type="ECO:0000256" key="5">
    <source>
        <dbReference type="ARBA" id="ARBA00022989"/>
    </source>
</evidence>
<feature type="transmembrane region" description="Helical" evidence="7">
    <location>
        <begin position="202"/>
        <end position="226"/>
    </location>
</feature>
<comment type="subcellular location">
    <subcellularLocation>
        <location evidence="1 7">Cell membrane</location>
        <topology evidence="1 7">Multi-pass membrane protein</topology>
    </subcellularLocation>
</comment>
<dbReference type="PANTHER" id="PTHR30193">
    <property type="entry name" value="ABC TRANSPORTER PERMEASE PROTEIN"/>
    <property type="match status" value="1"/>
</dbReference>
<dbReference type="InterPro" id="IPR035906">
    <property type="entry name" value="MetI-like_sf"/>
</dbReference>
<dbReference type="EMBL" id="CP051680">
    <property type="protein sequence ID" value="QJD87723.1"/>
    <property type="molecule type" value="Genomic_DNA"/>
</dbReference>
<protein>
    <submittedName>
        <fullName evidence="9">Sugar ABC transporter permease</fullName>
    </submittedName>
</protein>
<evidence type="ECO:0000256" key="7">
    <source>
        <dbReference type="RuleBase" id="RU363032"/>
    </source>
</evidence>
<keyword evidence="5 7" id="KW-1133">Transmembrane helix</keyword>
<accession>A0A7Z2VQQ5</accession>
<evidence type="ECO:0000259" key="8">
    <source>
        <dbReference type="PROSITE" id="PS50928"/>
    </source>
</evidence>
<gene>
    <name evidence="9" type="ORF">HH215_34060</name>
</gene>
<evidence type="ECO:0000256" key="1">
    <source>
        <dbReference type="ARBA" id="ARBA00004651"/>
    </source>
</evidence>
<dbReference type="Gene3D" id="1.10.3720.10">
    <property type="entry name" value="MetI-like"/>
    <property type="match status" value="1"/>
</dbReference>
<organism evidence="9 10">
    <name type="scientific">Cohnella herbarum</name>
    <dbReference type="NCBI Taxonomy" id="2728023"/>
    <lineage>
        <taxon>Bacteria</taxon>
        <taxon>Bacillati</taxon>
        <taxon>Bacillota</taxon>
        <taxon>Bacilli</taxon>
        <taxon>Bacillales</taxon>
        <taxon>Paenibacillaceae</taxon>
        <taxon>Cohnella</taxon>
    </lineage>
</organism>
<dbReference type="GO" id="GO:0055085">
    <property type="term" value="P:transmembrane transport"/>
    <property type="evidence" value="ECO:0007669"/>
    <property type="project" value="InterPro"/>
</dbReference>
<keyword evidence="6 7" id="KW-0472">Membrane</keyword>
<evidence type="ECO:0000256" key="2">
    <source>
        <dbReference type="ARBA" id="ARBA00022448"/>
    </source>
</evidence>
<evidence type="ECO:0000256" key="3">
    <source>
        <dbReference type="ARBA" id="ARBA00022475"/>
    </source>
</evidence>
<dbReference type="Proteomes" id="UP000502248">
    <property type="component" value="Chromosome"/>
</dbReference>
<dbReference type="PANTHER" id="PTHR30193:SF37">
    <property type="entry name" value="INNER MEMBRANE ABC TRANSPORTER PERMEASE PROTEIN YCJO"/>
    <property type="match status" value="1"/>
</dbReference>
<comment type="similarity">
    <text evidence="7">Belongs to the binding-protein-dependent transport system permease family.</text>
</comment>
<dbReference type="SUPFAM" id="SSF161098">
    <property type="entry name" value="MetI-like"/>
    <property type="match status" value="1"/>
</dbReference>
<evidence type="ECO:0000256" key="4">
    <source>
        <dbReference type="ARBA" id="ARBA00022692"/>
    </source>
</evidence>
<feature type="transmembrane region" description="Helical" evidence="7">
    <location>
        <begin position="267"/>
        <end position="286"/>
    </location>
</feature>
<dbReference type="CDD" id="cd06261">
    <property type="entry name" value="TM_PBP2"/>
    <property type="match status" value="1"/>
</dbReference>